<dbReference type="EMBL" id="JAGTJR010000015">
    <property type="protein sequence ID" value="KAH7048249.1"/>
    <property type="molecule type" value="Genomic_DNA"/>
</dbReference>
<dbReference type="InterPro" id="IPR036390">
    <property type="entry name" value="WH_DNA-bd_sf"/>
</dbReference>
<keyword evidence="2" id="KW-0808">Transferase</keyword>
<dbReference type="SUPFAM" id="SSF46785">
    <property type="entry name" value="Winged helix' DNA-binding domain"/>
    <property type="match status" value="1"/>
</dbReference>
<dbReference type="Gene3D" id="1.10.10.10">
    <property type="entry name" value="Winged helix-like DNA-binding domain superfamily/Winged helix DNA-binding domain"/>
    <property type="match status" value="1"/>
</dbReference>
<evidence type="ECO:0000256" key="2">
    <source>
        <dbReference type="ARBA" id="ARBA00022679"/>
    </source>
</evidence>
<dbReference type="Proteomes" id="UP000774617">
    <property type="component" value="Unassembled WGS sequence"/>
</dbReference>
<dbReference type="Gene3D" id="3.40.50.150">
    <property type="entry name" value="Vaccinia Virus protein VP39"/>
    <property type="match status" value="1"/>
</dbReference>
<evidence type="ECO:0000256" key="1">
    <source>
        <dbReference type="ARBA" id="ARBA00022603"/>
    </source>
</evidence>
<evidence type="ECO:0000259" key="4">
    <source>
        <dbReference type="Pfam" id="PF00891"/>
    </source>
</evidence>
<sequence length="467" mass="51531">MRGRSGAGIVPKTFQVHLRSPLKMATSSESMVDTAKRILANAEAISKYLSETGHPAPSFSPYAPDTLLPADESNPEILALRTTLLDDTKMLYDLALGPKEVARWTAYGHNDVAALQYTVRYDIPKFVPLDPQGKEVPTISYEELADKAAAAGYPVDAINLKRMLRLCMLNRIFAEPTPGRVAHSASSAILARSEAAAAHVRTITGETFPAAPKIVDALEKWGARPEEPWQCGFCLAFDTGERSVFEYWSQEHPEKLDRLAIGMQDAATDAGWEPSHLRRGFNWAGLGRAKVVDVGGARGHVSIDLAREFTELEFVVQDLPAVVQQAKEELVPTLSSDLAQRVTYQGHDFMEPQDVMDADIYLLRHVLHDWSDKYAAKILQKIVPAMKPGARILLNDAVLPAAGELPGVDEHKVRRMDLQMMHSGNAREREQRDWEGVLARADPCLKLKNVIKPPGSTLSVMEVTLEA</sequence>
<accession>A0ABQ8G8D9</accession>
<dbReference type="InterPro" id="IPR001077">
    <property type="entry name" value="COMT_C"/>
</dbReference>
<dbReference type="SUPFAM" id="SSF53335">
    <property type="entry name" value="S-adenosyl-L-methionine-dependent methyltransferases"/>
    <property type="match status" value="1"/>
</dbReference>
<dbReference type="Pfam" id="PF00891">
    <property type="entry name" value="Methyltransf_2"/>
    <property type="match status" value="1"/>
</dbReference>
<reference evidence="5 6" key="1">
    <citation type="journal article" date="2021" name="Nat. Commun.">
        <title>Genetic determinants of endophytism in the Arabidopsis root mycobiome.</title>
        <authorList>
            <person name="Mesny F."/>
            <person name="Miyauchi S."/>
            <person name="Thiergart T."/>
            <person name="Pickel B."/>
            <person name="Atanasova L."/>
            <person name="Karlsson M."/>
            <person name="Huettel B."/>
            <person name="Barry K.W."/>
            <person name="Haridas S."/>
            <person name="Chen C."/>
            <person name="Bauer D."/>
            <person name="Andreopoulos W."/>
            <person name="Pangilinan J."/>
            <person name="LaButti K."/>
            <person name="Riley R."/>
            <person name="Lipzen A."/>
            <person name="Clum A."/>
            <person name="Drula E."/>
            <person name="Henrissat B."/>
            <person name="Kohler A."/>
            <person name="Grigoriev I.V."/>
            <person name="Martin F.M."/>
            <person name="Hacquard S."/>
        </authorList>
    </citation>
    <scope>NUCLEOTIDE SEQUENCE [LARGE SCALE GENOMIC DNA]</scope>
    <source>
        <strain evidence="5 6">MPI-SDFR-AT-0080</strain>
    </source>
</reference>
<feature type="domain" description="O-methyltransferase C-terminal" evidence="4">
    <location>
        <begin position="289"/>
        <end position="441"/>
    </location>
</feature>
<dbReference type="InterPro" id="IPR016461">
    <property type="entry name" value="COMT-like"/>
</dbReference>
<gene>
    <name evidence="5" type="ORF">B0J12DRAFT_728919</name>
</gene>
<name>A0ABQ8G8D9_9PEZI</name>
<dbReference type="PROSITE" id="PS51683">
    <property type="entry name" value="SAM_OMT_II"/>
    <property type="match status" value="1"/>
</dbReference>
<evidence type="ECO:0000256" key="3">
    <source>
        <dbReference type="ARBA" id="ARBA00022691"/>
    </source>
</evidence>
<keyword evidence="6" id="KW-1185">Reference proteome</keyword>
<evidence type="ECO:0000313" key="6">
    <source>
        <dbReference type="Proteomes" id="UP000774617"/>
    </source>
</evidence>
<keyword evidence="1" id="KW-0489">Methyltransferase</keyword>
<protein>
    <submittedName>
        <fullName evidence="5">O-methyltransferase-domain-containing protein</fullName>
    </submittedName>
</protein>
<evidence type="ECO:0000313" key="5">
    <source>
        <dbReference type="EMBL" id="KAH7048249.1"/>
    </source>
</evidence>
<comment type="caution">
    <text evidence="5">The sequence shown here is derived from an EMBL/GenBank/DDBJ whole genome shotgun (WGS) entry which is preliminary data.</text>
</comment>
<dbReference type="PANTHER" id="PTHR43712">
    <property type="entry name" value="PUTATIVE (AFU_ORTHOLOGUE AFUA_4G14580)-RELATED"/>
    <property type="match status" value="1"/>
</dbReference>
<dbReference type="InterPro" id="IPR029063">
    <property type="entry name" value="SAM-dependent_MTases_sf"/>
</dbReference>
<dbReference type="InterPro" id="IPR036388">
    <property type="entry name" value="WH-like_DNA-bd_sf"/>
</dbReference>
<organism evidence="5 6">
    <name type="scientific">Macrophomina phaseolina</name>
    <dbReference type="NCBI Taxonomy" id="35725"/>
    <lineage>
        <taxon>Eukaryota</taxon>
        <taxon>Fungi</taxon>
        <taxon>Dikarya</taxon>
        <taxon>Ascomycota</taxon>
        <taxon>Pezizomycotina</taxon>
        <taxon>Dothideomycetes</taxon>
        <taxon>Dothideomycetes incertae sedis</taxon>
        <taxon>Botryosphaeriales</taxon>
        <taxon>Botryosphaeriaceae</taxon>
        <taxon>Macrophomina</taxon>
    </lineage>
</organism>
<dbReference type="PANTHER" id="PTHR43712:SF5">
    <property type="entry name" value="O-METHYLTRANSFERASE ASQN-RELATED"/>
    <property type="match status" value="1"/>
</dbReference>
<keyword evidence="3" id="KW-0949">S-adenosyl-L-methionine</keyword>
<proteinExistence type="predicted"/>